<gene>
    <name evidence="1" type="ORF">CHS0354_017645</name>
</gene>
<reference evidence="1" key="2">
    <citation type="journal article" date="2021" name="Genome Biol. Evol.">
        <title>Developing a high-quality reference genome for a parasitic bivalve with doubly uniparental inheritance (Bivalvia: Unionida).</title>
        <authorList>
            <person name="Smith C.H."/>
        </authorList>
    </citation>
    <scope>NUCLEOTIDE SEQUENCE</scope>
    <source>
        <strain evidence="1">CHS0354</strain>
        <tissue evidence="1">Mantle</tissue>
    </source>
</reference>
<dbReference type="EMBL" id="JAEAOA010001089">
    <property type="protein sequence ID" value="KAK3602266.1"/>
    <property type="molecule type" value="Genomic_DNA"/>
</dbReference>
<dbReference type="AlphaFoldDB" id="A0AAE0W5H5"/>
<evidence type="ECO:0000313" key="1">
    <source>
        <dbReference type="EMBL" id="KAK3602266.1"/>
    </source>
</evidence>
<name>A0AAE0W5H5_9BIVA</name>
<keyword evidence="2" id="KW-1185">Reference proteome</keyword>
<protein>
    <submittedName>
        <fullName evidence="1">Uncharacterized protein</fullName>
    </submittedName>
</protein>
<reference evidence="1" key="3">
    <citation type="submission" date="2023-05" db="EMBL/GenBank/DDBJ databases">
        <authorList>
            <person name="Smith C.H."/>
        </authorList>
    </citation>
    <scope>NUCLEOTIDE SEQUENCE</scope>
    <source>
        <strain evidence="1">CHS0354</strain>
        <tissue evidence="1">Mantle</tissue>
    </source>
</reference>
<accession>A0AAE0W5H5</accession>
<comment type="caution">
    <text evidence="1">The sequence shown here is derived from an EMBL/GenBank/DDBJ whole genome shotgun (WGS) entry which is preliminary data.</text>
</comment>
<organism evidence="1 2">
    <name type="scientific">Potamilus streckersoni</name>
    <dbReference type="NCBI Taxonomy" id="2493646"/>
    <lineage>
        <taxon>Eukaryota</taxon>
        <taxon>Metazoa</taxon>
        <taxon>Spiralia</taxon>
        <taxon>Lophotrochozoa</taxon>
        <taxon>Mollusca</taxon>
        <taxon>Bivalvia</taxon>
        <taxon>Autobranchia</taxon>
        <taxon>Heteroconchia</taxon>
        <taxon>Palaeoheterodonta</taxon>
        <taxon>Unionida</taxon>
        <taxon>Unionoidea</taxon>
        <taxon>Unionidae</taxon>
        <taxon>Ambleminae</taxon>
        <taxon>Lampsilini</taxon>
        <taxon>Potamilus</taxon>
    </lineage>
</organism>
<sequence length="101" mass="10914">MSNKKTQGRSYQSEPVIPSKPTCSGLAIKLQLTAKAEQDDELALCSGKQEISTPTSCLPDCINLATVLPNTYVAHGQNGDVSFPQILQVLCKYSCNVNKEI</sequence>
<reference evidence="1" key="1">
    <citation type="journal article" date="2021" name="Genome Biol. Evol.">
        <title>A High-Quality Reference Genome for a Parasitic Bivalve with Doubly Uniparental Inheritance (Bivalvia: Unionida).</title>
        <authorList>
            <person name="Smith C.H."/>
        </authorList>
    </citation>
    <scope>NUCLEOTIDE SEQUENCE</scope>
    <source>
        <strain evidence="1">CHS0354</strain>
    </source>
</reference>
<evidence type="ECO:0000313" key="2">
    <source>
        <dbReference type="Proteomes" id="UP001195483"/>
    </source>
</evidence>
<dbReference type="Proteomes" id="UP001195483">
    <property type="component" value="Unassembled WGS sequence"/>
</dbReference>
<proteinExistence type="predicted"/>